<feature type="signal peptide" evidence="1">
    <location>
        <begin position="1"/>
        <end position="21"/>
    </location>
</feature>
<dbReference type="OrthoDB" id="6522340at2"/>
<evidence type="ECO:0000313" key="3">
    <source>
        <dbReference type="Proteomes" id="UP000317747"/>
    </source>
</evidence>
<protein>
    <submittedName>
        <fullName evidence="2">Uncharacterized protein</fullName>
    </submittedName>
</protein>
<name>A0A506PTJ7_9GAMM</name>
<gene>
    <name evidence="2" type="ORF">FJW01_20000</name>
</gene>
<dbReference type="AlphaFoldDB" id="A0A506PTJ7"/>
<reference evidence="2 3" key="1">
    <citation type="submission" date="2019-06" db="EMBL/GenBank/DDBJ databases">
        <title>Taxogenomics and systematics of the genus Pantoea.</title>
        <authorList>
            <person name="Tambong J.T."/>
        </authorList>
    </citation>
    <scope>NUCLEOTIDE SEQUENCE [LARGE SCALE GENOMIC DNA]</scope>
    <source>
        <strain evidence="2 3">LMG 24200</strain>
    </source>
</reference>
<keyword evidence="3" id="KW-1185">Reference proteome</keyword>
<accession>A0A506PTJ7</accession>
<keyword evidence="1" id="KW-0732">Signal</keyword>
<dbReference type="Proteomes" id="UP000317747">
    <property type="component" value="Unassembled WGS sequence"/>
</dbReference>
<feature type="chain" id="PRO_5022951478" evidence="1">
    <location>
        <begin position="22"/>
        <end position="133"/>
    </location>
</feature>
<dbReference type="NCBIfam" id="NF041432">
    <property type="entry name" value="MchS3"/>
    <property type="match status" value="1"/>
</dbReference>
<proteinExistence type="predicted"/>
<comment type="caution">
    <text evidence="2">The sequence shown here is derived from an EMBL/GenBank/DDBJ whole genome shotgun (WGS) entry which is preliminary data.</text>
</comment>
<sequence>MKGISLLLTAVTIFTSAFAHSAQETENALAAVNLFSLGFNGFVAKKMPQQLIYEKALSDHSAVTLFQKVLGASDATPEAKAYAACGLWEKRAPERIALKKEDAALRVTLLTGDTLRQEPLERVIENIRLHGCR</sequence>
<organism evidence="2 3">
    <name type="scientific">Pantoea deleyi</name>
    <dbReference type="NCBI Taxonomy" id="470932"/>
    <lineage>
        <taxon>Bacteria</taxon>
        <taxon>Pseudomonadati</taxon>
        <taxon>Pseudomonadota</taxon>
        <taxon>Gammaproteobacteria</taxon>
        <taxon>Enterobacterales</taxon>
        <taxon>Erwiniaceae</taxon>
        <taxon>Pantoea</taxon>
    </lineage>
</organism>
<evidence type="ECO:0000313" key="2">
    <source>
        <dbReference type="EMBL" id="TPV36971.1"/>
    </source>
</evidence>
<dbReference type="EMBL" id="VHJA01000081">
    <property type="protein sequence ID" value="TPV36971.1"/>
    <property type="molecule type" value="Genomic_DNA"/>
</dbReference>
<evidence type="ECO:0000256" key="1">
    <source>
        <dbReference type="SAM" id="SignalP"/>
    </source>
</evidence>
<dbReference type="RefSeq" id="WP_128084244.1">
    <property type="nucleotide sequence ID" value="NZ_CP071405.1"/>
</dbReference>